<name>A0AAV3R9Z7_LITER</name>
<feature type="domain" description="Reverse transcriptase" evidence="1">
    <location>
        <begin position="65"/>
        <end position="151"/>
    </location>
</feature>
<evidence type="ECO:0000259" key="1">
    <source>
        <dbReference type="Pfam" id="PF00078"/>
    </source>
</evidence>
<dbReference type="PANTHER" id="PTHR24559">
    <property type="entry name" value="TRANSPOSON TY3-I GAG-POL POLYPROTEIN"/>
    <property type="match status" value="1"/>
</dbReference>
<dbReference type="CDD" id="cd01647">
    <property type="entry name" value="RT_LTR"/>
    <property type="match status" value="1"/>
</dbReference>
<protein>
    <recommendedName>
        <fullName evidence="1">Reverse transcriptase domain-containing protein</fullName>
    </recommendedName>
</protein>
<dbReference type="PANTHER" id="PTHR24559:SF444">
    <property type="entry name" value="REVERSE TRANSCRIPTASE DOMAIN-CONTAINING PROTEIN"/>
    <property type="match status" value="1"/>
</dbReference>
<organism evidence="2 3">
    <name type="scientific">Lithospermum erythrorhizon</name>
    <name type="common">Purple gromwell</name>
    <name type="synonym">Lithospermum officinale var. erythrorhizon</name>
    <dbReference type="NCBI Taxonomy" id="34254"/>
    <lineage>
        <taxon>Eukaryota</taxon>
        <taxon>Viridiplantae</taxon>
        <taxon>Streptophyta</taxon>
        <taxon>Embryophyta</taxon>
        <taxon>Tracheophyta</taxon>
        <taxon>Spermatophyta</taxon>
        <taxon>Magnoliopsida</taxon>
        <taxon>eudicotyledons</taxon>
        <taxon>Gunneridae</taxon>
        <taxon>Pentapetalae</taxon>
        <taxon>asterids</taxon>
        <taxon>lamiids</taxon>
        <taxon>Boraginales</taxon>
        <taxon>Boraginaceae</taxon>
        <taxon>Boraginoideae</taxon>
        <taxon>Lithospermeae</taxon>
        <taxon>Lithospermum</taxon>
    </lineage>
</organism>
<reference evidence="2 3" key="1">
    <citation type="submission" date="2024-01" db="EMBL/GenBank/DDBJ databases">
        <title>The complete chloroplast genome sequence of Lithospermum erythrorhizon: insights into the phylogenetic relationship among Boraginaceae species and the maternal lineages of purple gromwells.</title>
        <authorList>
            <person name="Okada T."/>
            <person name="Watanabe K."/>
        </authorList>
    </citation>
    <scope>NUCLEOTIDE SEQUENCE [LARGE SCALE GENOMIC DNA]</scope>
</reference>
<keyword evidence="3" id="KW-1185">Reference proteome</keyword>
<dbReference type="EMBL" id="BAABME010008278">
    <property type="protein sequence ID" value="GAA0172778.1"/>
    <property type="molecule type" value="Genomic_DNA"/>
</dbReference>
<evidence type="ECO:0000313" key="2">
    <source>
        <dbReference type="EMBL" id="GAA0172778.1"/>
    </source>
</evidence>
<sequence>MPGIVPKLAVHKLNVDSTFHPVKQKKRLFNDEKKKGIIEVIQTLLKANAIRDLKFPNWIADFVLVNKPNNKWRMCTDFTSLKKVCPNDFYPLPCLRRLVDGREGHEVFNFMEAFQGYHLVRMLPEDEEKIAFITEYVLYCWKLMPFGLTNVAAHIHE</sequence>
<gene>
    <name evidence="2" type="ORF">LIER_26534</name>
</gene>
<dbReference type="Pfam" id="PF00078">
    <property type="entry name" value="RVT_1"/>
    <property type="match status" value="1"/>
</dbReference>
<dbReference type="SUPFAM" id="SSF56672">
    <property type="entry name" value="DNA/RNA polymerases"/>
    <property type="match status" value="1"/>
</dbReference>
<dbReference type="Proteomes" id="UP001454036">
    <property type="component" value="Unassembled WGS sequence"/>
</dbReference>
<proteinExistence type="predicted"/>
<dbReference type="InterPro" id="IPR053134">
    <property type="entry name" value="RNA-dir_DNA_polymerase"/>
</dbReference>
<dbReference type="InterPro" id="IPR000477">
    <property type="entry name" value="RT_dom"/>
</dbReference>
<dbReference type="AlphaFoldDB" id="A0AAV3R9Z7"/>
<dbReference type="Gene3D" id="3.10.10.10">
    <property type="entry name" value="HIV Type 1 Reverse Transcriptase, subunit A, domain 1"/>
    <property type="match status" value="1"/>
</dbReference>
<evidence type="ECO:0000313" key="3">
    <source>
        <dbReference type="Proteomes" id="UP001454036"/>
    </source>
</evidence>
<comment type="caution">
    <text evidence="2">The sequence shown here is derived from an EMBL/GenBank/DDBJ whole genome shotgun (WGS) entry which is preliminary data.</text>
</comment>
<dbReference type="InterPro" id="IPR043502">
    <property type="entry name" value="DNA/RNA_pol_sf"/>
</dbReference>
<accession>A0AAV3R9Z7</accession>